<evidence type="ECO:0000256" key="1">
    <source>
        <dbReference type="PROSITE-ProRule" id="PRU00371"/>
    </source>
</evidence>
<dbReference type="GO" id="GO:0005667">
    <property type="term" value="C:transcription regulator complex"/>
    <property type="evidence" value="ECO:0007669"/>
    <property type="project" value="TreeGrafter"/>
</dbReference>
<dbReference type="Pfam" id="PF10545">
    <property type="entry name" value="MADF_DNA_bdg"/>
    <property type="match status" value="1"/>
</dbReference>
<dbReference type="AlphaFoldDB" id="A0A9N9M8T9"/>
<dbReference type="OrthoDB" id="8195830at2759"/>
<dbReference type="EMBL" id="OU892277">
    <property type="protein sequence ID" value="CAG9759717.1"/>
    <property type="molecule type" value="Genomic_DNA"/>
</dbReference>
<keyword evidence="5" id="KW-1185">Reference proteome</keyword>
<dbReference type="Pfam" id="PF02944">
    <property type="entry name" value="BESS"/>
    <property type="match status" value="1"/>
</dbReference>
<dbReference type="GO" id="GO:0005634">
    <property type="term" value="C:nucleus"/>
    <property type="evidence" value="ECO:0007669"/>
    <property type="project" value="UniProtKB-SubCell"/>
</dbReference>
<protein>
    <recommendedName>
        <fullName evidence="6">Transcription factor Adf-1</fullName>
    </recommendedName>
</protein>
<keyword evidence="1" id="KW-0539">Nucleus</keyword>
<organism evidence="4 5">
    <name type="scientific">Ceutorhynchus assimilis</name>
    <name type="common">cabbage seed weevil</name>
    <dbReference type="NCBI Taxonomy" id="467358"/>
    <lineage>
        <taxon>Eukaryota</taxon>
        <taxon>Metazoa</taxon>
        <taxon>Ecdysozoa</taxon>
        <taxon>Arthropoda</taxon>
        <taxon>Hexapoda</taxon>
        <taxon>Insecta</taxon>
        <taxon>Pterygota</taxon>
        <taxon>Neoptera</taxon>
        <taxon>Endopterygota</taxon>
        <taxon>Coleoptera</taxon>
        <taxon>Polyphaga</taxon>
        <taxon>Cucujiformia</taxon>
        <taxon>Curculionidae</taxon>
        <taxon>Ceutorhynchinae</taxon>
        <taxon>Ceutorhynchus</taxon>
    </lineage>
</organism>
<dbReference type="PANTHER" id="PTHR12243">
    <property type="entry name" value="MADF DOMAIN TRANSCRIPTION FACTOR"/>
    <property type="match status" value="1"/>
</dbReference>
<evidence type="ECO:0000313" key="4">
    <source>
        <dbReference type="EMBL" id="CAG9759717.1"/>
    </source>
</evidence>
<sequence length="228" mass="26844">MVFEEQLIKTVRKHPIIYDKLADGYNSMLARESAWVDIGEKIGQKDINFLKKRWRSLRDTFIKFYRNGKTQKSVEGNSRKKRWRYYDIMEFLIPYIEHKIIMNGFKSTAVETNSQNEYRDGNEIHGEELQSESQESAEAVLVQDENSIFLQMEDDCIEEPTSKIHCLPLETLNPLMDTAGKSNDSDIHFLLSCTSSLKRLSPRKNLLARIQIQKLLYEFEYGNQNYYH</sequence>
<gene>
    <name evidence="4" type="ORF">CEUTPL_LOCUS459</name>
</gene>
<dbReference type="GO" id="GO:0003677">
    <property type="term" value="F:DNA binding"/>
    <property type="evidence" value="ECO:0007669"/>
    <property type="project" value="InterPro"/>
</dbReference>
<feature type="domain" description="MADF" evidence="2">
    <location>
        <begin position="6"/>
        <end position="97"/>
    </location>
</feature>
<dbReference type="PROSITE" id="PS51031">
    <property type="entry name" value="BESS"/>
    <property type="match status" value="1"/>
</dbReference>
<evidence type="ECO:0008006" key="6">
    <source>
        <dbReference type="Google" id="ProtNLM"/>
    </source>
</evidence>
<evidence type="ECO:0000313" key="5">
    <source>
        <dbReference type="Proteomes" id="UP001152799"/>
    </source>
</evidence>
<feature type="domain" description="BESS" evidence="3">
    <location>
        <begin position="183"/>
        <end position="222"/>
    </location>
</feature>
<dbReference type="PROSITE" id="PS51029">
    <property type="entry name" value="MADF"/>
    <property type="match status" value="1"/>
</dbReference>
<dbReference type="GO" id="GO:0006357">
    <property type="term" value="P:regulation of transcription by RNA polymerase II"/>
    <property type="evidence" value="ECO:0007669"/>
    <property type="project" value="TreeGrafter"/>
</dbReference>
<dbReference type="InterPro" id="IPR039353">
    <property type="entry name" value="TF_Adf1"/>
</dbReference>
<dbReference type="PANTHER" id="PTHR12243:SF67">
    <property type="entry name" value="COREPRESSOR OF PANGOLIN, ISOFORM A-RELATED"/>
    <property type="match status" value="1"/>
</dbReference>
<accession>A0A9N9M8T9</accession>
<evidence type="ECO:0000259" key="2">
    <source>
        <dbReference type="PROSITE" id="PS51029"/>
    </source>
</evidence>
<evidence type="ECO:0000259" key="3">
    <source>
        <dbReference type="PROSITE" id="PS51031"/>
    </source>
</evidence>
<dbReference type="Proteomes" id="UP001152799">
    <property type="component" value="Chromosome 1"/>
</dbReference>
<dbReference type="SMART" id="SM00595">
    <property type="entry name" value="MADF"/>
    <property type="match status" value="1"/>
</dbReference>
<proteinExistence type="predicted"/>
<comment type="subcellular location">
    <subcellularLocation>
        <location evidence="1">Nucleus</location>
    </subcellularLocation>
</comment>
<dbReference type="InterPro" id="IPR006578">
    <property type="entry name" value="MADF-dom"/>
</dbReference>
<reference evidence="4" key="1">
    <citation type="submission" date="2022-01" db="EMBL/GenBank/DDBJ databases">
        <authorList>
            <person name="King R."/>
        </authorList>
    </citation>
    <scope>NUCLEOTIDE SEQUENCE</scope>
</reference>
<dbReference type="InterPro" id="IPR004210">
    <property type="entry name" value="BESS_motif"/>
</dbReference>
<name>A0A9N9M8T9_9CUCU</name>